<dbReference type="GO" id="GO:0004039">
    <property type="term" value="F:allophanate hydrolase activity"/>
    <property type="evidence" value="ECO:0007669"/>
    <property type="project" value="UniProtKB-EC"/>
</dbReference>
<dbReference type="InterPro" id="IPR023631">
    <property type="entry name" value="Amidase_dom"/>
</dbReference>
<dbReference type="InterPro" id="IPR000120">
    <property type="entry name" value="Amidase"/>
</dbReference>
<dbReference type="EMBL" id="JADQDK010000001">
    <property type="protein sequence ID" value="MBW0136319.1"/>
    <property type="molecule type" value="Genomic_DNA"/>
</dbReference>
<dbReference type="Proteomes" id="UP000694287">
    <property type="component" value="Unassembled WGS sequence"/>
</dbReference>
<dbReference type="PANTHER" id="PTHR11895">
    <property type="entry name" value="TRANSAMIDASE"/>
    <property type="match status" value="1"/>
</dbReference>
<evidence type="ECO:0000313" key="3">
    <source>
        <dbReference type="Proteomes" id="UP000694287"/>
    </source>
</evidence>
<dbReference type="RefSeq" id="WP_218604583.1">
    <property type="nucleotide sequence ID" value="NZ_JADQDJ010000237.1"/>
</dbReference>
<evidence type="ECO:0000259" key="1">
    <source>
        <dbReference type="Pfam" id="PF01425"/>
    </source>
</evidence>
<gene>
    <name evidence="2" type="primary">atzF</name>
    <name evidence="2" type="ORF">I4I81_18895</name>
</gene>
<feature type="domain" description="Amidase" evidence="1">
    <location>
        <begin position="52"/>
        <end position="235"/>
    </location>
</feature>
<dbReference type="NCBIfam" id="NF006043">
    <property type="entry name" value="PRK08186.1"/>
    <property type="match status" value="1"/>
</dbReference>
<organism evidence="2 3">
    <name type="scientific">Pseudonocardia abyssalis</name>
    <dbReference type="NCBI Taxonomy" id="2792008"/>
    <lineage>
        <taxon>Bacteria</taxon>
        <taxon>Bacillati</taxon>
        <taxon>Actinomycetota</taxon>
        <taxon>Actinomycetes</taxon>
        <taxon>Pseudonocardiales</taxon>
        <taxon>Pseudonocardiaceae</taxon>
        <taxon>Pseudonocardia</taxon>
    </lineage>
</organism>
<feature type="domain" description="Amidase" evidence="1">
    <location>
        <begin position="342"/>
        <end position="427"/>
    </location>
</feature>
<name>A0ABS6UX95_9PSEU</name>
<evidence type="ECO:0000313" key="2">
    <source>
        <dbReference type="EMBL" id="MBW0136319.1"/>
    </source>
</evidence>
<sequence>MHLATIPLGVRSLRAAYRDGTLTPHDVVDAVLARISERGDDAVWISRFTRDELHDQVATLNPGPLFGVPFAVKDNIDVAGLPTTAACPAFAHSPAVDATAVRLLRQAGAIVVGKTNLDQFATGLNGSRSPYGACESVFGGDLISGGSSSGSAVAVAAGEVAFSLGTDTAGSGRVPAALNGIVGLKPTRGLVSTAGVLPACRSLDCVSVFTQDLSDAADVLAVIAQPDAADPWSRPLRGDGGPDPLLRARLLLPDELDFDGDTAMESAFAAVAAGAGAVGTTPIAPLREAGDLLYSGPWVAERLAGLEGVLADHPDDVLPVIRAVVGKGVEFTAVDAFRGLHRLQELRAATDRLWGRADALLLPTVPTTFTRAQIAEQPVARNLVLGRYTQFANLLDLAAVAVPAGFTADGRPVGVTLLGPAFSEDRLISAAHQLITREAA</sequence>
<dbReference type="Pfam" id="PF01425">
    <property type="entry name" value="Amidase"/>
    <property type="match status" value="2"/>
</dbReference>
<dbReference type="EC" id="3.5.1.54" evidence="2"/>
<comment type="caution">
    <text evidence="2">The sequence shown here is derived from an EMBL/GenBank/DDBJ whole genome shotgun (WGS) entry which is preliminary data.</text>
</comment>
<keyword evidence="2" id="KW-0378">Hydrolase</keyword>
<proteinExistence type="predicted"/>
<dbReference type="PANTHER" id="PTHR11895:SF169">
    <property type="entry name" value="GLUTAMYL-TRNA(GLN) AMIDOTRANSFERASE"/>
    <property type="match status" value="1"/>
</dbReference>
<dbReference type="NCBIfam" id="TIGR02713">
    <property type="entry name" value="allophanate_hyd"/>
    <property type="match status" value="1"/>
</dbReference>
<dbReference type="InterPro" id="IPR014085">
    <property type="entry name" value="Allophanate_hydrolase"/>
</dbReference>
<protein>
    <submittedName>
        <fullName evidence="2">Allophanate hydrolase</fullName>
        <ecNumber evidence="2">3.5.1.54</ecNumber>
    </submittedName>
</protein>
<keyword evidence="3" id="KW-1185">Reference proteome</keyword>
<reference evidence="2 3" key="1">
    <citation type="submission" date="2020-11" db="EMBL/GenBank/DDBJ databases">
        <title>Pseudonocardia abyssalis sp. nov. and Pseudonocardia oceani sp. nov., description and phylogenomic analysis of two novel actinomycetes isolated from the deep Southern Ocean.</title>
        <authorList>
            <person name="Parra J."/>
        </authorList>
    </citation>
    <scope>NUCLEOTIDE SEQUENCE [LARGE SCALE GENOMIC DNA]</scope>
    <source>
        <strain evidence="2 3">KRD-168</strain>
    </source>
</reference>
<accession>A0ABS6UX95</accession>